<protein>
    <submittedName>
        <fullName evidence="1 2">Uncharacterized protein</fullName>
    </submittedName>
</protein>
<reference evidence="2" key="2">
    <citation type="submission" date="2018-02" db="UniProtKB">
        <authorList>
            <consortium name="EnsemblPlants"/>
        </authorList>
    </citation>
    <scope>IDENTIFICATION</scope>
    <source>
        <strain evidence="2">Williams 82</strain>
    </source>
</reference>
<name>A0A0R0FPV7_SOYBN</name>
<dbReference type="AlphaFoldDB" id="A0A0R0FPV7"/>
<reference evidence="1 2" key="1">
    <citation type="journal article" date="2010" name="Nature">
        <title>Genome sequence of the palaeopolyploid soybean.</title>
        <authorList>
            <person name="Schmutz J."/>
            <person name="Cannon S.B."/>
            <person name="Schlueter J."/>
            <person name="Ma J."/>
            <person name="Mitros T."/>
            <person name="Nelson W."/>
            <person name="Hyten D.L."/>
            <person name="Song Q."/>
            <person name="Thelen J.J."/>
            <person name="Cheng J."/>
            <person name="Xu D."/>
            <person name="Hellsten U."/>
            <person name="May G.D."/>
            <person name="Yu Y."/>
            <person name="Sakurai T."/>
            <person name="Umezawa T."/>
            <person name="Bhattacharyya M.K."/>
            <person name="Sandhu D."/>
            <person name="Valliyodan B."/>
            <person name="Lindquist E."/>
            <person name="Peto M."/>
            <person name="Grant D."/>
            <person name="Shu S."/>
            <person name="Goodstein D."/>
            <person name="Barry K."/>
            <person name="Futrell-Griggs M."/>
            <person name="Abernathy B."/>
            <person name="Du J."/>
            <person name="Tian Z."/>
            <person name="Zhu L."/>
            <person name="Gill N."/>
            <person name="Joshi T."/>
            <person name="Libault M."/>
            <person name="Sethuraman A."/>
            <person name="Zhang X.-C."/>
            <person name="Shinozaki K."/>
            <person name="Nguyen H.T."/>
            <person name="Wing R.A."/>
            <person name="Cregan P."/>
            <person name="Specht J."/>
            <person name="Grimwood J."/>
            <person name="Rokhsar D."/>
            <person name="Stacey G."/>
            <person name="Shoemaker R.C."/>
            <person name="Jackson S.A."/>
        </authorList>
    </citation>
    <scope>NUCLEOTIDE SEQUENCE</scope>
    <source>
        <strain evidence="2">cv. Williams 82</strain>
        <tissue evidence="1">Callus</tissue>
    </source>
</reference>
<organism evidence="1">
    <name type="scientific">Glycine max</name>
    <name type="common">Soybean</name>
    <name type="synonym">Glycine hispida</name>
    <dbReference type="NCBI Taxonomy" id="3847"/>
    <lineage>
        <taxon>Eukaryota</taxon>
        <taxon>Viridiplantae</taxon>
        <taxon>Streptophyta</taxon>
        <taxon>Embryophyta</taxon>
        <taxon>Tracheophyta</taxon>
        <taxon>Spermatophyta</taxon>
        <taxon>Magnoliopsida</taxon>
        <taxon>eudicotyledons</taxon>
        <taxon>Gunneridae</taxon>
        <taxon>Pentapetalae</taxon>
        <taxon>rosids</taxon>
        <taxon>fabids</taxon>
        <taxon>Fabales</taxon>
        <taxon>Fabaceae</taxon>
        <taxon>Papilionoideae</taxon>
        <taxon>50 kb inversion clade</taxon>
        <taxon>NPAAA clade</taxon>
        <taxon>indigoferoid/millettioid clade</taxon>
        <taxon>Phaseoleae</taxon>
        <taxon>Glycine</taxon>
        <taxon>Glycine subgen. Soja</taxon>
    </lineage>
</organism>
<gene>
    <name evidence="1" type="ORF">GLYMA_16G123200</name>
</gene>
<dbReference type="Gramene" id="KRH08001">
    <property type="protein sequence ID" value="KRH08001"/>
    <property type="gene ID" value="GLYMA_16G123200"/>
</dbReference>
<evidence type="ECO:0000313" key="3">
    <source>
        <dbReference type="Proteomes" id="UP000008827"/>
    </source>
</evidence>
<reference evidence="1" key="3">
    <citation type="submission" date="2018-07" db="EMBL/GenBank/DDBJ databases">
        <title>WGS assembly of Glycine max.</title>
        <authorList>
            <person name="Schmutz J."/>
            <person name="Cannon S."/>
            <person name="Schlueter J."/>
            <person name="Ma J."/>
            <person name="Mitros T."/>
            <person name="Nelson W."/>
            <person name="Hyten D."/>
            <person name="Song Q."/>
            <person name="Thelen J."/>
            <person name="Cheng J."/>
            <person name="Xu D."/>
            <person name="Hellsten U."/>
            <person name="May G."/>
            <person name="Yu Y."/>
            <person name="Sakurai T."/>
            <person name="Umezawa T."/>
            <person name="Bhattacharyya M."/>
            <person name="Sandhu D."/>
            <person name="Valliyodan B."/>
            <person name="Lindquist E."/>
            <person name="Peto M."/>
            <person name="Grant D."/>
            <person name="Shu S."/>
            <person name="Goodstein D."/>
            <person name="Barry K."/>
            <person name="Futrell-Griggs M."/>
            <person name="Abernathy B."/>
            <person name="Du J."/>
            <person name="Tian Z."/>
            <person name="Zhu L."/>
            <person name="Gill N."/>
            <person name="Joshi T."/>
            <person name="Libault M."/>
            <person name="Sethuraman A."/>
            <person name="Zhang X."/>
            <person name="Shinozaki K."/>
            <person name="Nguyen H."/>
            <person name="Wing R."/>
            <person name="Cregan P."/>
            <person name="Specht J."/>
            <person name="Grimwood J."/>
            <person name="Rokhsar D."/>
            <person name="Stacey G."/>
            <person name="Shoemaker R."/>
            <person name="Jackson S."/>
        </authorList>
    </citation>
    <scope>NUCLEOTIDE SEQUENCE</scope>
    <source>
        <tissue evidence="1">Callus</tissue>
    </source>
</reference>
<accession>A0A0R0FPV7</accession>
<dbReference type="EnsemblPlants" id="KRH08001">
    <property type="protein sequence ID" value="KRH08001"/>
    <property type="gene ID" value="GLYMA_16G123200"/>
</dbReference>
<proteinExistence type="predicted"/>
<keyword evidence="3" id="KW-1185">Reference proteome</keyword>
<dbReference type="EMBL" id="CM000849">
    <property type="protein sequence ID" value="KRH08001.1"/>
    <property type="molecule type" value="Genomic_DNA"/>
</dbReference>
<evidence type="ECO:0000313" key="1">
    <source>
        <dbReference type="EMBL" id="KRH08001.1"/>
    </source>
</evidence>
<sequence length="68" mass="7658">MLCKRRTIWDEILIDQKEKSTSTGKDGQLGSSLCDLALNRLGSSLQYLRLHCLRRGFFSKGLNPLSMG</sequence>
<evidence type="ECO:0000313" key="2">
    <source>
        <dbReference type="EnsemblPlants" id="KRH08001"/>
    </source>
</evidence>
<dbReference type="InParanoid" id="A0A0R0FPV7"/>
<dbReference type="Proteomes" id="UP000008827">
    <property type="component" value="Chromosome 16"/>
</dbReference>